<dbReference type="Proteomes" id="UP000030645">
    <property type="component" value="Unassembled WGS sequence"/>
</dbReference>
<organism evidence="1 2">
    <name type="scientific">Morus notabilis</name>
    <dbReference type="NCBI Taxonomy" id="981085"/>
    <lineage>
        <taxon>Eukaryota</taxon>
        <taxon>Viridiplantae</taxon>
        <taxon>Streptophyta</taxon>
        <taxon>Embryophyta</taxon>
        <taxon>Tracheophyta</taxon>
        <taxon>Spermatophyta</taxon>
        <taxon>Magnoliopsida</taxon>
        <taxon>eudicotyledons</taxon>
        <taxon>Gunneridae</taxon>
        <taxon>Pentapetalae</taxon>
        <taxon>rosids</taxon>
        <taxon>fabids</taxon>
        <taxon>Rosales</taxon>
        <taxon>Moraceae</taxon>
        <taxon>Moreae</taxon>
        <taxon>Morus</taxon>
    </lineage>
</organism>
<dbReference type="EMBL" id="KE346359">
    <property type="protein sequence ID" value="EXC35452.1"/>
    <property type="molecule type" value="Genomic_DNA"/>
</dbReference>
<accession>W9SN76</accession>
<evidence type="ECO:0008006" key="3">
    <source>
        <dbReference type="Google" id="ProtNLM"/>
    </source>
</evidence>
<proteinExistence type="predicted"/>
<protein>
    <recommendedName>
        <fullName evidence="3">Transposase</fullName>
    </recommendedName>
</protein>
<keyword evidence="2" id="KW-1185">Reference proteome</keyword>
<sequence length="73" mass="8335">MWCASETYHVSLDDWLVSSVGSTRKSPEPSDERLALVKFVLDKRRRKLWSAPQRRTCGKVVTDGLATWRALVS</sequence>
<name>W9SN76_9ROSA</name>
<evidence type="ECO:0000313" key="1">
    <source>
        <dbReference type="EMBL" id="EXC35452.1"/>
    </source>
</evidence>
<dbReference type="AlphaFoldDB" id="W9SN76"/>
<reference evidence="2" key="1">
    <citation type="submission" date="2013-01" db="EMBL/GenBank/DDBJ databases">
        <title>Draft Genome Sequence of a Mulberry Tree, Morus notabilis C.K. Schneid.</title>
        <authorList>
            <person name="He N."/>
            <person name="Zhao S."/>
        </authorList>
    </citation>
    <scope>NUCLEOTIDE SEQUENCE</scope>
</reference>
<evidence type="ECO:0000313" key="2">
    <source>
        <dbReference type="Proteomes" id="UP000030645"/>
    </source>
</evidence>
<gene>
    <name evidence="1" type="ORF">L484_026759</name>
</gene>